<dbReference type="InterPro" id="IPR058664">
    <property type="entry name" value="ARB_00930-like_C"/>
</dbReference>
<dbReference type="PANTHER" id="PTHR22935:SF97">
    <property type="entry name" value="BETA-LACTAMASE-RELATED DOMAIN-CONTAINING PROTEIN"/>
    <property type="match status" value="1"/>
</dbReference>
<evidence type="ECO:0000259" key="4">
    <source>
        <dbReference type="Pfam" id="PF26335"/>
    </source>
</evidence>
<dbReference type="SUPFAM" id="SSF56601">
    <property type="entry name" value="beta-lactamase/transpeptidase-like"/>
    <property type="match status" value="1"/>
</dbReference>
<organism evidence="5 6">
    <name type="scientific">Lomentospora prolificans</name>
    <dbReference type="NCBI Taxonomy" id="41688"/>
    <lineage>
        <taxon>Eukaryota</taxon>
        <taxon>Fungi</taxon>
        <taxon>Dikarya</taxon>
        <taxon>Ascomycota</taxon>
        <taxon>Pezizomycotina</taxon>
        <taxon>Sordariomycetes</taxon>
        <taxon>Hypocreomycetidae</taxon>
        <taxon>Microascales</taxon>
        <taxon>Microascaceae</taxon>
        <taxon>Lomentospora</taxon>
    </lineage>
</organism>
<feature type="compositionally biased region" description="Acidic residues" evidence="1">
    <location>
        <begin position="655"/>
        <end position="673"/>
    </location>
</feature>
<accession>A0A2N3NCQ6</accession>
<evidence type="ECO:0000256" key="1">
    <source>
        <dbReference type="SAM" id="MobiDB-lite"/>
    </source>
</evidence>
<dbReference type="Pfam" id="PF00144">
    <property type="entry name" value="Beta-lactamase"/>
    <property type="match status" value="1"/>
</dbReference>
<feature type="compositionally biased region" description="Low complexity" evidence="1">
    <location>
        <begin position="614"/>
        <end position="627"/>
    </location>
</feature>
<dbReference type="VEuPathDB" id="FungiDB:jhhlp_001892"/>
<dbReference type="STRING" id="41688.A0A2N3NCQ6"/>
<gene>
    <name evidence="5" type="ORF">jhhlp_001892</name>
</gene>
<dbReference type="Gene3D" id="3.40.710.10">
    <property type="entry name" value="DD-peptidase/beta-lactamase superfamily"/>
    <property type="match status" value="1"/>
</dbReference>
<dbReference type="InterPro" id="IPR012338">
    <property type="entry name" value="Beta-lactam/transpept-like"/>
</dbReference>
<dbReference type="PANTHER" id="PTHR22935">
    <property type="entry name" value="PENICILLIN-BINDING PROTEIN"/>
    <property type="match status" value="1"/>
</dbReference>
<dbReference type="InParanoid" id="A0A2N3NCQ6"/>
<feature type="signal peptide" evidence="2">
    <location>
        <begin position="1"/>
        <end position="21"/>
    </location>
</feature>
<feature type="domain" description="Beta-lactamase-like ARB-00930-like C-terminal" evidence="4">
    <location>
        <begin position="440"/>
        <end position="588"/>
    </location>
</feature>
<evidence type="ECO:0000313" key="6">
    <source>
        <dbReference type="Proteomes" id="UP000233524"/>
    </source>
</evidence>
<dbReference type="Pfam" id="PF26335">
    <property type="entry name" value="ARB_00930_C"/>
    <property type="match status" value="1"/>
</dbReference>
<comment type="caution">
    <text evidence="5">The sequence shown here is derived from an EMBL/GenBank/DDBJ whole genome shotgun (WGS) entry which is preliminary data.</text>
</comment>
<feature type="compositionally biased region" description="Acidic residues" evidence="1">
    <location>
        <begin position="599"/>
        <end position="610"/>
    </location>
</feature>
<name>A0A2N3NCQ6_9PEZI</name>
<proteinExistence type="predicted"/>
<keyword evidence="6" id="KW-1185">Reference proteome</keyword>
<feature type="compositionally biased region" description="Low complexity" evidence="1">
    <location>
        <begin position="634"/>
        <end position="651"/>
    </location>
</feature>
<dbReference type="AlphaFoldDB" id="A0A2N3NCQ6"/>
<feature type="region of interest" description="Disordered" evidence="1">
    <location>
        <begin position="591"/>
        <end position="694"/>
    </location>
</feature>
<sequence>MRALLHLVTLFVGELIPLAHAAPNCALRGPAYPKPTDLSSHPLVIEAAKQLTAGFDDLAANDTNLIATNNSWSMEVWSIHEKAEPSALLWSHYHAAMNLDAVNSTGTREVDSSTVYRLGSVTKIFTVLTWLAEAGDQHWFTPITEFVPELKAMQERNRGENDAVRYTDWDAVTVGALASQMSGIPRDYSLLGELTQDYGPNLVYVGFPPPEKLPETPECGIFVLCNRTEFFDGLQDLMPVFAPDAAPAYSNVAYVLMAYALEEITGKDWLTLLSENVLEPLNLDRTFLNTPNDTTIAVIPGNATESGWYNQLGDGGPSGSMYASAGDITRLGRAILSSELLPDAMTRRWLRPVTFTSDPMAALGTPWGIRRINMGHPYLWTYGYQKAGRIGDYSALIIMLPDYGVGFTILTAGNMPGNMNFDFADAIGASLLPAIHNTSREQARENFAGNYEFGNVTALNSSLTITVDDDPGLNVARWISNGTDMATVSILLQLQSRGPVNPRIRLYPSGLETTKNGTKRIAFKATFEDADSPARENRLFSTDCATWLSASSNLWAARTLDELVFEVGEDGKAVAVDPVALRAVLDRVEELTPPPVIEEPAEGEVGEDGGEQPGEASEGGTDGSTGEPGEDGPETGNGTGEEPPLESESPTTEPPTEDPPAEDTPADGEEDPAAPDVAAILEAGLQMKKSHSLE</sequence>
<evidence type="ECO:0000259" key="3">
    <source>
        <dbReference type="Pfam" id="PF00144"/>
    </source>
</evidence>
<keyword evidence="2" id="KW-0732">Signal</keyword>
<evidence type="ECO:0000256" key="2">
    <source>
        <dbReference type="SAM" id="SignalP"/>
    </source>
</evidence>
<evidence type="ECO:0000313" key="5">
    <source>
        <dbReference type="EMBL" id="PKS10142.1"/>
    </source>
</evidence>
<feature type="domain" description="Beta-lactamase-related" evidence="3">
    <location>
        <begin position="105"/>
        <end position="416"/>
    </location>
</feature>
<dbReference type="InterPro" id="IPR001466">
    <property type="entry name" value="Beta-lactam-related"/>
</dbReference>
<dbReference type="Proteomes" id="UP000233524">
    <property type="component" value="Unassembled WGS sequence"/>
</dbReference>
<dbReference type="InterPro" id="IPR051478">
    <property type="entry name" value="Beta-lactamase-like_AB/R"/>
</dbReference>
<reference evidence="5 6" key="1">
    <citation type="journal article" date="2017" name="G3 (Bethesda)">
        <title>First Draft Genome Sequence of the Pathogenic Fungus Lomentospora prolificans (Formerly Scedosporium prolificans).</title>
        <authorList>
            <person name="Luo R."/>
            <person name="Zimin A."/>
            <person name="Workman R."/>
            <person name="Fan Y."/>
            <person name="Pertea G."/>
            <person name="Grossman N."/>
            <person name="Wear M.P."/>
            <person name="Jia B."/>
            <person name="Miller H."/>
            <person name="Casadevall A."/>
            <person name="Timp W."/>
            <person name="Zhang S.X."/>
            <person name="Salzberg S.L."/>
        </authorList>
    </citation>
    <scope>NUCLEOTIDE SEQUENCE [LARGE SCALE GENOMIC DNA]</scope>
    <source>
        <strain evidence="5 6">JHH-5317</strain>
    </source>
</reference>
<dbReference type="OrthoDB" id="10250282at2759"/>
<feature type="chain" id="PRO_5014969281" evidence="2">
    <location>
        <begin position="22"/>
        <end position="694"/>
    </location>
</feature>
<dbReference type="EMBL" id="NLAX01000008">
    <property type="protein sequence ID" value="PKS10142.1"/>
    <property type="molecule type" value="Genomic_DNA"/>
</dbReference>
<protein>
    <submittedName>
        <fullName evidence="5">Uncharacterized protein</fullName>
    </submittedName>
</protein>